<evidence type="ECO:0000259" key="7">
    <source>
        <dbReference type="PROSITE" id="PS50850"/>
    </source>
</evidence>
<dbReference type="GO" id="GO:0005351">
    <property type="term" value="F:carbohydrate:proton symporter activity"/>
    <property type="evidence" value="ECO:0007669"/>
    <property type="project" value="TreeGrafter"/>
</dbReference>
<comment type="similarity">
    <text evidence="2">Belongs to the major facilitator superfamily. Sugar transporter (TC 2.A.1.1) family.</text>
</comment>
<accession>A0A438NJL0</accession>
<keyword evidence="4 6" id="KW-1133">Transmembrane helix</keyword>
<evidence type="ECO:0000256" key="5">
    <source>
        <dbReference type="ARBA" id="ARBA00023136"/>
    </source>
</evidence>
<dbReference type="InterPro" id="IPR020846">
    <property type="entry name" value="MFS_dom"/>
</dbReference>
<feature type="transmembrane region" description="Helical" evidence="6">
    <location>
        <begin position="125"/>
        <end position="143"/>
    </location>
</feature>
<comment type="caution">
    <text evidence="8">The sequence shown here is derived from an EMBL/GenBank/DDBJ whole genome shotgun (WGS) entry which is preliminary data.</text>
</comment>
<dbReference type="InterPro" id="IPR036259">
    <property type="entry name" value="MFS_trans_sf"/>
</dbReference>
<feature type="domain" description="Major facilitator superfamily (MFS) profile" evidence="7">
    <location>
        <begin position="18"/>
        <end position="397"/>
    </location>
</feature>
<feature type="transmembrane region" description="Helical" evidence="6">
    <location>
        <begin position="95"/>
        <end position="119"/>
    </location>
</feature>
<feature type="transmembrane region" description="Helical" evidence="6">
    <location>
        <begin position="18"/>
        <end position="42"/>
    </location>
</feature>
<feature type="transmembrane region" description="Helical" evidence="6">
    <location>
        <begin position="313"/>
        <end position="339"/>
    </location>
</feature>
<evidence type="ECO:0000256" key="4">
    <source>
        <dbReference type="ARBA" id="ARBA00022989"/>
    </source>
</evidence>
<feature type="transmembrane region" description="Helical" evidence="6">
    <location>
        <begin position="62"/>
        <end position="83"/>
    </location>
</feature>
<evidence type="ECO:0000256" key="3">
    <source>
        <dbReference type="ARBA" id="ARBA00022692"/>
    </source>
</evidence>
<comment type="subcellular location">
    <subcellularLocation>
        <location evidence="1">Membrane</location>
        <topology evidence="1">Multi-pass membrane protein</topology>
    </subcellularLocation>
</comment>
<sequence>MGDTETAYKRSNKRTLGFCLLVGSLAFLYGMVIGQTSGFIAIPRYNFDFGVYNEAAGTNVLSAPQISGLSGTTLASAAVSAGFAGTIGTRWGRKIGLVVAAVSYITGVLIQVVATSYATLIVGKVANGFGIGFAANFVIPYWAETAPVSRRGSIIVMYQALINLAQFVGQCTVRGSSELTTRWAYRGPLMTEFLPPLILLCGIYWVPESPRWYASRGKTENAYESMRRLRGPTYPVAEVDAEVDEIIAMLEVEKELEGAARWSDCFKGTDLRRTLLSIFTLLCQEFSGIAFVSGYGTYFFTLSGVTDPFTITVISGMCGLAGSLTSFSLISLIFGVFFLPETKDRSLEEIDEMFMNKVSAWGFRKYKSTKTVQGISVATGILSDKQQQMIVQVENAS</sequence>
<dbReference type="GO" id="GO:0016020">
    <property type="term" value="C:membrane"/>
    <property type="evidence" value="ECO:0007669"/>
    <property type="project" value="UniProtKB-SubCell"/>
</dbReference>
<evidence type="ECO:0000256" key="1">
    <source>
        <dbReference type="ARBA" id="ARBA00004141"/>
    </source>
</evidence>
<dbReference type="Pfam" id="PF00083">
    <property type="entry name" value="Sugar_tr"/>
    <property type="match status" value="1"/>
</dbReference>
<keyword evidence="3 6" id="KW-0812">Transmembrane</keyword>
<feature type="transmembrane region" description="Helical" evidence="6">
    <location>
        <begin position="187"/>
        <end position="206"/>
    </location>
</feature>
<dbReference type="SUPFAM" id="SSF103473">
    <property type="entry name" value="MFS general substrate transporter"/>
    <property type="match status" value="1"/>
</dbReference>
<feature type="transmembrane region" description="Helical" evidence="6">
    <location>
        <begin position="275"/>
        <end position="301"/>
    </location>
</feature>
<evidence type="ECO:0000313" key="8">
    <source>
        <dbReference type="EMBL" id="RVX75892.1"/>
    </source>
</evidence>
<protein>
    <recommendedName>
        <fullName evidence="7">Major facilitator superfamily (MFS) profile domain-containing protein</fullName>
    </recommendedName>
</protein>
<gene>
    <name evidence="8" type="ORF">B0A52_00249</name>
</gene>
<dbReference type="Gene3D" id="1.20.1250.20">
    <property type="entry name" value="MFS general substrate transporter like domains"/>
    <property type="match status" value="2"/>
</dbReference>
<organism evidence="8 9">
    <name type="scientific">Exophiala mesophila</name>
    <name type="common">Black yeast-like fungus</name>
    <dbReference type="NCBI Taxonomy" id="212818"/>
    <lineage>
        <taxon>Eukaryota</taxon>
        <taxon>Fungi</taxon>
        <taxon>Dikarya</taxon>
        <taxon>Ascomycota</taxon>
        <taxon>Pezizomycotina</taxon>
        <taxon>Eurotiomycetes</taxon>
        <taxon>Chaetothyriomycetidae</taxon>
        <taxon>Chaetothyriales</taxon>
        <taxon>Herpotrichiellaceae</taxon>
        <taxon>Exophiala</taxon>
    </lineage>
</organism>
<name>A0A438NJL0_EXOME</name>
<proteinExistence type="inferred from homology"/>
<evidence type="ECO:0000313" key="9">
    <source>
        <dbReference type="Proteomes" id="UP000288859"/>
    </source>
</evidence>
<evidence type="ECO:0000256" key="6">
    <source>
        <dbReference type="SAM" id="Phobius"/>
    </source>
</evidence>
<dbReference type="InterPro" id="IPR050360">
    <property type="entry name" value="MFS_Sugar_Transporters"/>
</dbReference>
<reference evidence="8 9" key="1">
    <citation type="submission" date="2017-03" db="EMBL/GenBank/DDBJ databases">
        <title>Genomes of endolithic fungi from Antarctica.</title>
        <authorList>
            <person name="Coleine C."/>
            <person name="Masonjones S."/>
            <person name="Stajich J.E."/>
        </authorList>
    </citation>
    <scope>NUCLEOTIDE SEQUENCE [LARGE SCALE GENOMIC DNA]</scope>
    <source>
        <strain evidence="8 9">CCFEE 6314</strain>
    </source>
</reference>
<dbReference type="InterPro" id="IPR005828">
    <property type="entry name" value="MFS_sugar_transport-like"/>
</dbReference>
<dbReference type="PANTHER" id="PTHR48022">
    <property type="entry name" value="PLASTIDIC GLUCOSE TRANSPORTER 4"/>
    <property type="match status" value="1"/>
</dbReference>
<evidence type="ECO:0000256" key="2">
    <source>
        <dbReference type="ARBA" id="ARBA00010992"/>
    </source>
</evidence>
<feature type="transmembrane region" description="Helical" evidence="6">
    <location>
        <begin position="155"/>
        <end position="175"/>
    </location>
</feature>
<dbReference type="EMBL" id="NAJM01000001">
    <property type="protein sequence ID" value="RVX75892.1"/>
    <property type="molecule type" value="Genomic_DNA"/>
</dbReference>
<dbReference type="PROSITE" id="PS50850">
    <property type="entry name" value="MFS"/>
    <property type="match status" value="1"/>
</dbReference>
<dbReference type="Proteomes" id="UP000288859">
    <property type="component" value="Unassembled WGS sequence"/>
</dbReference>
<keyword evidence="5 6" id="KW-0472">Membrane</keyword>
<dbReference type="PANTHER" id="PTHR48022:SF10">
    <property type="entry name" value="MAJOR FACILITATOR SUPERFAMILY (MFS) PROFILE DOMAIN-CONTAINING PROTEIN"/>
    <property type="match status" value="1"/>
</dbReference>
<dbReference type="OrthoDB" id="6133115at2759"/>
<dbReference type="AlphaFoldDB" id="A0A438NJL0"/>